<evidence type="ECO:0000256" key="2">
    <source>
        <dbReference type="ARBA" id="ARBA00022801"/>
    </source>
</evidence>
<protein>
    <submittedName>
        <fullName evidence="4">Alpha/beta superfamily hydrolase</fullName>
    </submittedName>
</protein>
<feature type="chain" id="PRO_5042475638" evidence="3">
    <location>
        <begin position="26"/>
        <end position="296"/>
    </location>
</feature>
<keyword evidence="2 4" id="KW-0378">Hydrolase</keyword>
<evidence type="ECO:0000313" key="5">
    <source>
        <dbReference type="Proteomes" id="UP001268036"/>
    </source>
</evidence>
<gene>
    <name evidence="4" type="ORF">QE440_004026</name>
</gene>
<organism evidence="4 5">
    <name type="scientific">Pseudomonas oryzihabitans</name>
    <dbReference type="NCBI Taxonomy" id="47885"/>
    <lineage>
        <taxon>Bacteria</taxon>
        <taxon>Pseudomonadati</taxon>
        <taxon>Pseudomonadota</taxon>
        <taxon>Gammaproteobacteria</taxon>
        <taxon>Pseudomonadales</taxon>
        <taxon>Pseudomonadaceae</taxon>
        <taxon>Pseudomonas</taxon>
    </lineage>
</organism>
<dbReference type="InterPro" id="IPR000801">
    <property type="entry name" value="Esterase-like"/>
</dbReference>
<dbReference type="Proteomes" id="UP001268036">
    <property type="component" value="Unassembled WGS sequence"/>
</dbReference>
<name>A0AAJ2BNE5_9PSED</name>
<dbReference type="InterPro" id="IPR052558">
    <property type="entry name" value="Siderophore_Hydrolase_D"/>
</dbReference>
<evidence type="ECO:0000256" key="1">
    <source>
        <dbReference type="ARBA" id="ARBA00005622"/>
    </source>
</evidence>
<feature type="signal peptide" evidence="3">
    <location>
        <begin position="1"/>
        <end position="25"/>
    </location>
</feature>
<dbReference type="PANTHER" id="PTHR40841:SF2">
    <property type="entry name" value="SIDEROPHORE-DEGRADING ESTERASE (EUROFUNG)"/>
    <property type="match status" value="1"/>
</dbReference>
<dbReference type="InterPro" id="IPR029058">
    <property type="entry name" value="AB_hydrolase_fold"/>
</dbReference>
<evidence type="ECO:0000256" key="3">
    <source>
        <dbReference type="SAM" id="SignalP"/>
    </source>
</evidence>
<dbReference type="EMBL" id="JAVJAF010000001">
    <property type="protein sequence ID" value="MDR6236285.1"/>
    <property type="molecule type" value="Genomic_DNA"/>
</dbReference>
<comment type="caution">
    <text evidence="4">The sequence shown here is derived from an EMBL/GenBank/DDBJ whole genome shotgun (WGS) entry which is preliminary data.</text>
</comment>
<dbReference type="RefSeq" id="WP_309761252.1">
    <property type="nucleotide sequence ID" value="NZ_JAVJAF010000001.1"/>
</dbReference>
<reference evidence="4" key="1">
    <citation type="submission" date="2023-08" db="EMBL/GenBank/DDBJ databases">
        <title>Functional and genomic diversity of the sorghum phyllosphere microbiome.</title>
        <authorList>
            <person name="Shade A."/>
        </authorList>
    </citation>
    <scope>NUCLEOTIDE SEQUENCE</scope>
    <source>
        <strain evidence="4">SORGH_AS_0201</strain>
    </source>
</reference>
<accession>A0AAJ2BNE5</accession>
<dbReference type="AlphaFoldDB" id="A0AAJ2BNE5"/>
<dbReference type="PANTHER" id="PTHR40841">
    <property type="entry name" value="SIDEROPHORE TRIACETYLFUSARININE C ESTERASE"/>
    <property type="match status" value="1"/>
</dbReference>
<dbReference type="SUPFAM" id="SSF53474">
    <property type="entry name" value="alpha/beta-Hydrolases"/>
    <property type="match status" value="1"/>
</dbReference>
<evidence type="ECO:0000313" key="4">
    <source>
        <dbReference type="EMBL" id="MDR6236285.1"/>
    </source>
</evidence>
<comment type="similarity">
    <text evidence="1">Belongs to the esterase D family.</text>
</comment>
<sequence length="296" mass="32300">MKKSCSLVLAGALMLGVGWVAPTLAQEPRKGTLVERGSMYYSFETHLLNSVDGKRRYRVYIGIPKQPAPMMGYPALFLLDGDAALAQLQDVWLSPHKLKNPPALVAIGYADAADAMQERTYDFTPAIAGGRNRDDVRKDWPAGGSSAFLDLIEQRIKPLLTQSVPVDPNRQTLWGHGYGGLFVLDTLYRQPQAFQRYVASDVAYGWQQGHIIKRAEQFQGVGGARPVQLWLFSGSEDLTRKVAPDAPKRLAERLAGLPGLQVTSQVRPNLGPEAILSISLPVALEVASDGVAAPRL</sequence>
<dbReference type="Pfam" id="PF00756">
    <property type="entry name" value="Esterase"/>
    <property type="match status" value="1"/>
</dbReference>
<dbReference type="GO" id="GO:0016788">
    <property type="term" value="F:hydrolase activity, acting on ester bonds"/>
    <property type="evidence" value="ECO:0007669"/>
    <property type="project" value="TreeGrafter"/>
</dbReference>
<dbReference type="Gene3D" id="3.40.50.1820">
    <property type="entry name" value="alpha/beta hydrolase"/>
    <property type="match status" value="1"/>
</dbReference>
<proteinExistence type="inferred from homology"/>
<keyword evidence="3" id="KW-0732">Signal</keyword>